<proteinExistence type="inferred from homology"/>
<sequence>MTSIVLSSVEEARILREKTANSNKILFVAIKRIIDIVLSVVLAALTLILLPFIALAVKIESPGPIFFKQKRVGKDGKHFMLWKFRSTHRISVDETVGWGEEGDHIYTKVGRFLRKSYLDELPQIKNVLKGEMSLIGPRPERPEFVEILKKEVPFYELRLLVRPGLTGWAQINMENRAFAHEAKEKLRYDLYYIKHRTLLMELKIILKTLAMLSKRTGR</sequence>
<organism evidence="4 5">
    <name type="scientific">Candidatus Giovannonibacteria bacterium GW2011_GWA2_45_21</name>
    <dbReference type="NCBI Taxonomy" id="1618649"/>
    <lineage>
        <taxon>Bacteria</taxon>
        <taxon>Candidatus Giovannoniibacteriota</taxon>
    </lineage>
</organism>
<keyword evidence="2" id="KW-0812">Transmembrane</keyword>
<dbReference type="PATRIC" id="fig|1618649.3.peg.391"/>
<dbReference type="PANTHER" id="PTHR30576">
    <property type="entry name" value="COLANIC BIOSYNTHESIS UDP-GLUCOSE LIPID CARRIER TRANSFERASE"/>
    <property type="match status" value="1"/>
</dbReference>
<gene>
    <name evidence="4" type="ORF">UX06_C0022G0004</name>
</gene>
<feature type="domain" description="Bacterial sugar transferase" evidence="3">
    <location>
        <begin position="31"/>
        <end position="211"/>
    </location>
</feature>
<evidence type="ECO:0000256" key="2">
    <source>
        <dbReference type="SAM" id="Phobius"/>
    </source>
</evidence>
<evidence type="ECO:0000256" key="1">
    <source>
        <dbReference type="ARBA" id="ARBA00006464"/>
    </source>
</evidence>
<dbReference type="EMBL" id="LCKT01000022">
    <property type="protein sequence ID" value="KKU04315.1"/>
    <property type="molecule type" value="Genomic_DNA"/>
</dbReference>
<dbReference type="InterPro" id="IPR003362">
    <property type="entry name" value="Bact_transf"/>
</dbReference>
<accession>A0A0G1Q6V0</accession>
<evidence type="ECO:0000313" key="4">
    <source>
        <dbReference type="EMBL" id="KKU04315.1"/>
    </source>
</evidence>
<dbReference type="GO" id="GO:0016780">
    <property type="term" value="F:phosphotransferase activity, for other substituted phosphate groups"/>
    <property type="evidence" value="ECO:0007669"/>
    <property type="project" value="TreeGrafter"/>
</dbReference>
<keyword evidence="2" id="KW-0472">Membrane</keyword>
<reference evidence="4 5" key="1">
    <citation type="journal article" date="2015" name="Nature">
        <title>rRNA introns, odd ribosomes, and small enigmatic genomes across a large radiation of phyla.</title>
        <authorList>
            <person name="Brown C.T."/>
            <person name="Hug L.A."/>
            <person name="Thomas B.C."/>
            <person name="Sharon I."/>
            <person name="Castelle C.J."/>
            <person name="Singh A."/>
            <person name="Wilkins M.J."/>
            <person name="Williams K.H."/>
            <person name="Banfield J.F."/>
        </authorList>
    </citation>
    <scope>NUCLEOTIDE SEQUENCE [LARGE SCALE GENOMIC DNA]</scope>
</reference>
<comment type="similarity">
    <text evidence="1">Belongs to the bacterial sugar transferase family.</text>
</comment>
<protein>
    <submittedName>
        <fullName evidence="4">Exopolysaccharide biosynthesis polyprenyl glycosylphosphotransferase</fullName>
    </submittedName>
</protein>
<keyword evidence="2" id="KW-1133">Transmembrane helix</keyword>
<feature type="transmembrane region" description="Helical" evidence="2">
    <location>
        <begin position="33"/>
        <end position="57"/>
    </location>
</feature>
<keyword evidence="4" id="KW-0808">Transferase</keyword>
<dbReference type="Proteomes" id="UP000034696">
    <property type="component" value="Unassembled WGS sequence"/>
</dbReference>
<evidence type="ECO:0000259" key="3">
    <source>
        <dbReference type="Pfam" id="PF02397"/>
    </source>
</evidence>
<dbReference type="PANTHER" id="PTHR30576:SF0">
    <property type="entry name" value="UNDECAPRENYL-PHOSPHATE N-ACETYLGALACTOSAMINYL 1-PHOSPHATE TRANSFERASE-RELATED"/>
    <property type="match status" value="1"/>
</dbReference>
<dbReference type="Pfam" id="PF02397">
    <property type="entry name" value="Bac_transf"/>
    <property type="match status" value="1"/>
</dbReference>
<comment type="caution">
    <text evidence="4">The sequence shown here is derived from an EMBL/GenBank/DDBJ whole genome shotgun (WGS) entry which is preliminary data.</text>
</comment>
<evidence type="ECO:0000313" key="5">
    <source>
        <dbReference type="Proteomes" id="UP000034696"/>
    </source>
</evidence>
<name>A0A0G1Q6V0_9BACT</name>
<dbReference type="AlphaFoldDB" id="A0A0G1Q6V0"/>